<accession>A0ABR5K581</accession>
<dbReference type="EMBL" id="LGRV01000002">
    <property type="protein sequence ID" value="KOS70341.1"/>
    <property type="molecule type" value="Genomic_DNA"/>
</dbReference>
<keyword evidence="1" id="KW-0812">Transmembrane</keyword>
<comment type="caution">
    <text evidence="2">The sequence shown here is derived from an EMBL/GenBank/DDBJ whole genome shotgun (WGS) entry which is preliminary data.</text>
</comment>
<reference evidence="3" key="1">
    <citation type="submission" date="2015-07" db="EMBL/GenBank/DDBJ databases">
        <title>Fjat-14205 dsm 2895.</title>
        <authorList>
            <person name="Liu B."/>
            <person name="Wang J."/>
            <person name="Zhu Y."/>
            <person name="Liu G."/>
            <person name="Chen Q."/>
            <person name="Chen Z."/>
            <person name="Lan J."/>
            <person name="Che J."/>
            <person name="Ge C."/>
            <person name="Shi H."/>
            <person name="Pan Z."/>
            <person name="Liu X."/>
        </authorList>
    </citation>
    <scope>NUCLEOTIDE SEQUENCE [LARGE SCALE GENOMIC DNA]</scope>
    <source>
        <strain evidence="3">DSM 25560</strain>
    </source>
</reference>
<keyword evidence="1" id="KW-1133">Transmembrane helix</keyword>
<gene>
    <name evidence="2" type="ORF">AEA09_02280</name>
</gene>
<protein>
    <submittedName>
        <fullName evidence="2">Uncharacterized protein</fullName>
    </submittedName>
</protein>
<evidence type="ECO:0000313" key="2">
    <source>
        <dbReference type="EMBL" id="KOS70341.1"/>
    </source>
</evidence>
<keyword evidence="3" id="KW-1185">Reference proteome</keyword>
<evidence type="ECO:0000256" key="1">
    <source>
        <dbReference type="SAM" id="Phobius"/>
    </source>
</evidence>
<evidence type="ECO:0000313" key="3">
    <source>
        <dbReference type="Proteomes" id="UP000050668"/>
    </source>
</evidence>
<feature type="transmembrane region" description="Helical" evidence="1">
    <location>
        <begin position="7"/>
        <end position="24"/>
    </location>
</feature>
<feature type="transmembrane region" description="Helical" evidence="1">
    <location>
        <begin position="30"/>
        <end position="50"/>
    </location>
</feature>
<keyword evidence="1" id="KW-0472">Membrane</keyword>
<organism evidence="2 3">
    <name type="scientific">Lysinibacillus contaminans</name>
    <dbReference type="NCBI Taxonomy" id="1293441"/>
    <lineage>
        <taxon>Bacteria</taxon>
        <taxon>Bacillati</taxon>
        <taxon>Bacillota</taxon>
        <taxon>Bacilli</taxon>
        <taxon>Bacillales</taxon>
        <taxon>Bacillaceae</taxon>
        <taxon>Lysinibacillus</taxon>
    </lineage>
</organism>
<proteinExistence type="predicted"/>
<sequence length="83" mass="8934">MSQLTKASLICGGGSMIILVSILINLQFYIQILLLLVGLAISVYGVLLLVKMISDPSDKASEILVEQASVTTQKKKNRPTSTL</sequence>
<dbReference type="RefSeq" id="WP_053582317.1">
    <property type="nucleotide sequence ID" value="NZ_LGRV01000002.1"/>
</dbReference>
<dbReference type="Proteomes" id="UP000050668">
    <property type="component" value="Unassembled WGS sequence"/>
</dbReference>
<name>A0ABR5K581_9BACI</name>